<dbReference type="PANTHER" id="PTHR34849">
    <property type="entry name" value="SSL5025 PROTEIN"/>
    <property type="match status" value="1"/>
</dbReference>
<name>A0ABR8BUT9_APHFL</name>
<evidence type="ECO:0000313" key="2">
    <source>
        <dbReference type="Proteomes" id="UP000606721"/>
    </source>
</evidence>
<dbReference type="Proteomes" id="UP000606721">
    <property type="component" value="Unassembled WGS sequence"/>
</dbReference>
<dbReference type="InterPro" id="IPR009057">
    <property type="entry name" value="Homeodomain-like_sf"/>
</dbReference>
<dbReference type="InterPro" id="IPR036388">
    <property type="entry name" value="WH-like_DNA-bd_sf"/>
</dbReference>
<dbReference type="Gene3D" id="1.10.10.10">
    <property type="entry name" value="Winged helix-like DNA-binding domain superfamily/Winged helix DNA-binding domain"/>
    <property type="match status" value="1"/>
</dbReference>
<dbReference type="Pfam" id="PF04255">
    <property type="entry name" value="DUF433"/>
    <property type="match status" value="1"/>
</dbReference>
<dbReference type="EMBL" id="JACJQT010000015">
    <property type="protein sequence ID" value="MBD2278220.1"/>
    <property type="molecule type" value="Genomic_DNA"/>
</dbReference>
<protein>
    <submittedName>
        <fullName evidence="1">DUF433 domain-containing protein</fullName>
    </submittedName>
</protein>
<dbReference type="InterPro" id="IPR007367">
    <property type="entry name" value="DUF433"/>
</dbReference>
<dbReference type="RefSeq" id="WP_015213905.1">
    <property type="nucleotide sequence ID" value="NZ_JACJQT010000015.1"/>
</dbReference>
<proteinExistence type="predicted"/>
<sequence length="74" mass="7919">MALTSPIIHSDPDILGGTPVFVGTRVPIKTLLDYLEAGDSLDVFLDHFPSVTHKQAIAALELAKEMLTAYANPA</sequence>
<comment type="caution">
    <text evidence="1">The sequence shown here is derived from an EMBL/GenBank/DDBJ whole genome shotgun (WGS) entry which is preliminary data.</text>
</comment>
<gene>
    <name evidence="1" type="ORF">H6F99_07855</name>
</gene>
<reference evidence="1 2" key="1">
    <citation type="journal article" date="2020" name="ISME J.">
        <title>Comparative genomics reveals insights into cyanobacterial evolution and habitat adaptation.</title>
        <authorList>
            <person name="Chen M.Y."/>
            <person name="Teng W.K."/>
            <person name="Zhao L."/>
            <person name="Hu C.X."/>
            <person name="Zhou Y.K."/>
            <person name="Han B.P."/>
            <person name="Song L.R."/>
            <person name="Shu W.S."/>
        </authorList>
    </citation>
    <scope>NUCLEOTIDE SEQUENCE [LARGE SCALE GENOMIC DNA]</scope>
    <source>
        <strain evidence="1 2">FACHB-1040</strain>
    </source>
</reference>
<dbReference type="PANTHER" id="PTHR34849:SF3">
    <property type="entry name" value="SSR2962 PROTEIN"/>
    <property type="match status" value="1"/>
</dbReference>
<evidence type="ECO:0000313" key="1">
    <source>
        <dbReference type="EMBL" id="MBD2278220.1"/>
    </source>
</evidence>
<accession>A0ABR8BUT9</accession>
<dbReference type="SUPFAM" id="SSF46689">
    <property type="entry name" value="Homeodomain-like"/>
    <property type="match status" value="1"/>
</dbReference>
<organism evidence="1 2">
    <name type="scientific">Aphanizomenon flos-aquae FACHB-1040</name>
    <dbReference type="NCBI Taxonomy" id="2692887"/>
    <lineage>
        <taxon>Bacteria</taxon>
        <taxon>Bacillati</taxon>
        <taxon>Cyanobacteriota</taxon>
        <taxon>Cyanophyceae</taxon>
        <taxon>Nostocales</taxon>
        <taxon>Aphanizomenonaceae</taxon>
        <taxon>Aphanizomenon</taxon>
    </lineage>
</organism>
<keyword evidence="2" id="KW-1185">Reference proteome</keyword>